<dbReference type="SUPFAM" id="SSF55277">
    <property type="entry name" value="GYF domain"/>
    <property type="match status" value="1"/>
</dbReference>
<dbReference type="SMART" id="SM00444">
    <property type="entry name" value="GYF"/>
    <property type="match status" value="1"/>
</dbReference>
<feature type="region of interest" description="Disordered" evidence="1">
    <location>
        <begin position="1"/>
        <end position="154"/>
    </location>
</feature>
<feature type="region of interest" description="Disordered" evidence="1">
    <location>
        <begin position="257"/>
        <end position="282"/>
    </location>
</feature>
<feature type="compositionally biased region" description="Basic and acidic residues" evidence="1">
    <location>
        <begin position="211"/>
        <end position="225"/>
    </location>
</feature>
<reference evidence="3 4" key="1">
    <citation type="submission" date="2018-02" db="EMBL/GenBank/DDBJ databases">
        <title>Genome sequence of the basidiomycete white-rot fungus Phlebia centrifuga.</title>
        <authorList>
            <person name="Granchi Z."/>
            <person name="Peng M."/>
            <person name="de Vries R.P."/>
            <person name="Hilden K."/>
            <person name="Makela M.R."/>
            <person name="Grigoriev I."/>
            <person name="Riley R."/>
        </authorList>
    </citation>
    <scope>NUCLEOTIDE SEQUENCE [LARGE SCALE GENOMIC DNA]</scope>
    <source>
        <strain evidence="3 4">FBCC195</strain>
    </source>
</reference>
<feature type="compositionally biased region" description="Polar residues" evidence="1">
    <location>
        <begin position="11"/>
        <end position="23"/>
    </location>
</feature>
<sequence>MPPRAAHKRSAGSNNEGPSQPVSKKTRFVEPEDDPANFAEEVDAQLENPSAKRKGRVKTEGYDSDSSDDGEGVVLSRKTGADGAAEDEDEDMFAMGEKEEKKVEESGKKKEEFLRLGDIEGQEFGQAGSGDEESESEGEPEDEDDAERRKKAGMGFELSSFNMREEMEEGKFSADGMYVKSFDPHAVHDKWMDGLDEQEIKRARRSHRHQERIQKEKQRAEERELEQLGGKDEMQKGLLPLLKKGESVLEALQRMGAQAKKAGTTKKPLKPNNKTKRDADGAMDVDKVLKVPAPGPSDIDHITHLASTLMSLGDTDIYSKTYEELVRAVRSSGKVDKEWVPPSADVKYEYKWDVPGASAEDGDVFGPFSEEEMQSWYRASYFGPDGEKIKVRQAGGEWGNWDEVVL</sequence>
<organism evidence="3 4">
    <name type="scientific">Hermanssonia centrifuga</name>
    <dbReference type="NCBI Taxonomy" id="98765"/>
    <lineage>
        <taxon>Eukaryota</taxon>
        <taxon>Fungi</taxon>
        <taxon>Dikarya</taxon>
        <taxon>Basidiomycota</taxon>
        <taxon>Agaricomycotina</taxon>
        <taxon>Agaricomycetes</taxon>
        <taxon>Polyporales</taxon>
        <taxon>Meruliaceae</taxon>
        <taxon>Hermanssonia</taxon>
    </lineage>
</organism>
<gene>
    <name evidence="3" type="ORF">PHLCEN_2v7747</name>
</gene>
<dbReference type="GO" id="GO:0005682">
    <property type="term" value="C:U5 snRNP"/>
    <property type="evidence" value="ECO:0007669"/>
    <property type="project" value="InterPro"/>
</dbReference>
<dbReference type="Proteomes" id="UP000186601">
    <property type="component" value="Unassembled WGS sequence"/>
</dbReference>
<comment type="caution">
    <text evidence="3">The sequence shown here is derived from an EMBL/GenBank/DDBJ whole genome shotgun (WGS) entry which is preliminary data.</text>
</comment>
<feature type="region of interest" description="Disordered" evidence="1">
    <location>
        <begin position="203"/>
        <end position="225"/>
    </location>
</feature>
<dbReference type="PANTHER" id="PTHR13138:SF3">
    <property type="entry name" value="CD2 ANTIGEN CYTOPLASMIC TAIL-BINDING PROTEIN 2"/>
    <property type="match status" value="1"/>
</dbReference>
<dbReference type="PROSITE" id="PS50829">
    <property type="entry name" value="GYF"/>
    <property type="match status" value="1"/>
</dbReference>
<evidence type="ECO:0000259" key="2">
    <source>
        <dbReference type="PROSITE" id="PS50829"/>
    </source>
</evidence>
<keyword evidence="4" id="KW-1185">Reference proteome</keyword>
<feature type="compositionally biased region" description="Acidic residues" evidence="1">
    <location>
        <begin position="130"/>
        <end position="145"/>
    </location>
</feature>
<dbReference type="InterPro" id="IPR003169">
    <property type="entry name" value="GYF"/>
</dbReference>
<dbReference type="Pfam" id="PF02213">
    <property type="entry name" value="GYF"/>
    <property type="match status" value="1"/>
</dbReference>
<dbReference type="InterPro" id="IPR035445">
    <property type="entry name" value="GYF-like_dom_sf"/>
</dbReference>
<protein>
    <recommendedName>
        <fullName evidence="2">GYF domain-containing protein</fullName>
    </recommendedName>
</protein>
<dbReference type="PANTHER" id="PTHR13138">
    <property type="entry name" value="PROTEIN LIN1"/>
    <property type="match status" value="1"/>
</dbReference>
<feature type="compositionally biased region" description="Basic residues" evidence="1">
    <location>
        <begin position="1"/>
        <end position="10"/>
    </location>
</feature>
<dbReference type="EMBL" id="MLYV02000787">
    <property type="protein sequence ID" value="PSR77557.1"/>
    <property type="molecule type" value="Genomic_DNA"/>
</dbReference>
<feature type="compositionally biased region" description="Basic and acidic residues" evidence="1">
    <location>
        <begin position="96"/>
        <end position="118"/>
    </location>
</feature>
<feature type="domain" description="GYF" evidence="2">
    <location>
        <begin position="345"/>
        <end position="406"/>
    </location>
</feature>
<accession>A0A2R6NVE7</accession>
<evidence type="ECO:0000256" key="1">
    <source>
        <dbReference type="SAM" id="MobiDB-lite"/>
    </source>
</evidence>
<dbReference type="AlphaFoldDB" id="A0A2R6NVE7"/>
<dbReference type="OrthoDB" id="331341at2759"/>
<evidence type="ECO:0000313" key="3">
    <source>
        <dbReference type="EMBL" id="PSR77557.1"/>
    </source>
</evidence>
<name>A0A2R6NVE7_9APHY</name>
<dbReference type="Gene3D" id="3.30.1490.40">
    <property type="match status" value="1"/>
</dbReference>
<dbReference type="InterPro" id="IPR039905">
    <property type="entry name" value="CD2BP2/Lin1"/>
</dbReference>
<evidence type="ECO:0000313" key="4">
    <source>
        <dbReference type="Proteomes" id="UP000186601"/>
    </source>
</evidence>
<feature type="compositionally biased region" description="Acidic residues" evidence="1">
    <location>
        <begin position="31"/>
        <end position="44"/>
    </location>
</feature>
<feature type="compositionally biased region" description="Acidic residues" evidence="1">
    <location>
        <begin position="62"/>
        <end position="71"/>
    </location>
</feature>
<dbReference type="STRING" id="98765.A0A2R6NVE7"/>
<proteinExistence type="predicted"/>